<feature type="transmembrane region" description="Helical" evidence="1">
    <location>
        <begin position="12"/>
        <end position="31"/>
    </location>
</feature>
<keyword evidence="1" id="KW-0472">Membrane</keyword>
<comment type="caution">
    <text evidence="3">The sequence shown here is derived from an EMBL/GenBank/DDBJ whole genome shotgun (WGS) entry which is preliminary data.</text>
</comment>
<name>A0A059DX87_9PROT</name>
<gene>
    <name evidence="2" type="ORF">DD728_11590</name>
    <name evidence="3" type="ORF">HY36_09110</name>
</gene>
<dbReference type="RefSeq" id="WP_035554317.1">
    <property type="nucleotide sequence ID" value="NZ_AWFH01000056.1"/>
</dbReference>
<evidence type="ECO:0000313" key="3">
    <source>
        <dbReference type="EMBL" id="KCZ58526.1"/>
    </source>
</evidence>
<dbReference type="OrthoDB" id="7620516at2"/>
<reference evidence="2 5" key="2">
    <citation type="journal article" date="2018" name="Nat. Biotechnol.">
        <title>A standardized bacterial taxonomy based on genome phylogeny substantially revises the tree of life.</title>
        <authorList>
            <person name="Parks D.H."/>
            <person name="Chuvochina M."/>
            <person name="Waite D.W."/>
            <person name="Rinke C."/>
            <person name="Skarshewski A."/>
            <person name="Chaumeil P.A."/>
            <person name="Hugenholtz P."/>
        </authorList>
    </citation>
    <scope>NUCLEOTIDE SEQUENCE [LARGE SCALE GENOMIC DNA]</scope>
    <source>
        <strain evidence="2">UBA10378</strain>
    </source>
</reference>
<dbReference type="Proteomes" id="UP000263957">
    <property type="component" value="Unassembled WGS sequence"/>
</dbReference>
<dbReference type="AlphaFoldDB" id="A0A059DX87"/>
<sequence length="69" mass="7457">MRKGTLLTNNWLLGGISVLILMMTLFVSSLHGDTALEFGGLQMTFAPHEEGGVRLSIARSFGQSDFTAL</sequence>
<dbReference type="PATRIC" id="fig|1280948.3.peg.2940"/>
<evidence type="ECO:0000313" key="2">
    <source>
        <dbReference type="EMBL" id="HBQ49502.1"/>
    </source>
</evidence>
<dbReference type="EMBL" id="DOGS01000231">
    <property type="protein sequence ID" value="HBQ49502.1"/>
    <property type="molecule type" value="Genomic_DNA"/>
</dbReference>
<proteinExistence type="predicted"/>
<dbReference type="EMBL" id="AWFH01000056">
    <property type="protein sequence ID" value="KCZ58526.1"/>
    <property type="molecule type" value="Genomic_DNA"/>
</dbReference>
<reference evidence="3 4" key="1">
    <citation type="journal article" date="2014" name="Antonie Van Leeuwenhoek">
        <title>Hyphomonas beringensis sp. nov. and Hyphomonas chukchiensis sp. nov., isolated from surface seawater of the Bering Sea and Chukchi Sea.</title>
        <authorList>
            <person name="Li C."/>
            <person name="Lai Q."/>
            <person name="Li G."/>
            <person name="Dong C."/>
            <person name="Wang J."/>
            <person name="Liao Y."/>
            <person name="Shao Z."/>
        </authorList>
    </citation>
    <scope>NUCLEOTIDE SEQUENCE [LARGE SCALE GENOMIC DNA]</scope>
    <source>
        <strain evidence="3 4">22II1-22F38</strain>
    </source>
</reference>
<evidence type="ECO:0000256" key="1">
    <source>
        <dbReference type="SAM" id="Phobius"/>
    </source>
</evidence>
<dbReference type="GeneID" id="92498814"/>
<protein>
    <recommendedName>
        <fullName evidence="6">Protein translocase subunit SecF</fullName>
    </recommendedName>
</protein>
<keyword evidence="1" id="KW-1133">Transmembrane helix</keyword>
<accession>A0A059DX87</accession>
<evidence type="ECO:0000313" key="4">
    <source>
        <dbReference type="Proteomes" id="UP000024547"/>
    </source>
</evidence>
<organism evidence="3 4">
    <name type="scientific">Hyphomonas atlantica</name>
    <dbReference type="NCBI Taxonomy" id="1280948"/>
    <lineage>
        <taxon>Bacteria</taxon>
        <taxon>Pseudomonadati</taxon>
        <taxon>Pseudomonadota</taxon>
        <taxon>Alphaproteobacteria</taxon>
        <taxon>Hyphomonadales</taxon>
        <taxon>Hyphomonadaceae</taxon>
        <taxon>Hyphomonas</taxon>
    </lineage>
</organism>
<keyword evidence="4" id="KW-1185">Reference proteome</keyword>
<keyword evidence="1" id="KW-0812">Transmembrane</keyword>
<dbReference type="STRING" id="1280948.HY36_09110"/>
<evidence type="ECO:0008006" key="6">
    <source>
        <dbReference type="Google" id="ProtNLM"/>
    </source>
</evidence>
<dbReference type="Proteomes" id="UP000024547">
    <property type="component" value="Unassembled WGS sequence"/>
</dbReference>
<evidence type="ECO:0000313" key="5">
    <source>
        <dbReference type="Proteomes" id="UP000263957"/>
    </source>
</evidence>